<feature type="region of interest" description="Disordered" evidence="1">
    <location>
        <begin position="134"/>
        <end position="193"/>
    </location>
</feature>
<keyword evidence="2" id="KW-0812">Transmembrane</keyword>
<keyword evidence="2" id="KW-0472">Membrane</keyword>
<protein>
    <recommendedName>
        <fullName evidence="4">Transmembrane protein</fullName>
    </recommendedName>
</protein>
<feature type="transmembrane region" description="Helical" evidence="2">
    <location>
        <begin position="297"/>
        <end position="328"/>
    </location>
</feature>
<feature type="compositionally biased region" description="Basic and acidic residues" evidence="1">
    <location>
        <begin position="163"/>
        <end position="193"/>
    </location>
</feature>
<reference evidence="3" key="1">
    <citation type="journal article" date="2015" name="PLoS ONE">
        <title>Comprehensive Evaluation of Toxoplasma gondii VEG and Neospora caninum LIV Genomes with Tachyzoite Stage Transcriptome and Proteome Defines Novel Transcript Features.</title>
        <authorList>
            <person name="Ramaprasad A."/>
            <person name="Mourier T."/>
            <person name="Naeem R."/>
            <person name="Malas T.B."/>
            <person name="Moussa E."/>
            <person name="Panigrahi A."/>
            <person name="Vermont S.J."/>
            <person name="Otto T.D."/>
            <person name="Wastling J."/>
            <person name="Pain A."/>
        </authorList>
    </citation>
    <scope>NUCLEOTIDE SEQUENCE</scope>
    <source>
        <strain evidence="3">Liverpool</strain>
    </source>
</reference>
<gene>
    <name evidence="3" type="ORF">BN1204_001360</name>
</gene>
<feature type="region of interest" description="Disordered" evidence="1">
    <location>
        <begin position="200"/>
        <end position="219"/>
    </location>
</feature>
<feature type="region of interest" description="Disordered" evidence="1">
    <location>
        <begin position="52"/>
        <end position="119"/>
    </location>
</feature>
<sequence length="352" mass="38380">MAEGSYMVTGSVEHPERLVQIEPHGHWRRIPEHEQFSCCDILTCSCSSLTKGSPEKIRNDETTESEEACVESKAREPRGSAPASPRRAAPRRQEAPTFPRDTEPEAVGLESGAPGESTDTSCTWHLCSWAASRQQVADDGSPEPPVAKTLQAAPQEPAPRTDACQERFEQAAEAAPEQKKAATEKPEAPEQRQEVVVAKLKKPQPPEAAETPAKPEQRHEVAVTTAKTPQDTHASHLPYMTKEQAEAKGFTITWYDPEDTYNPLYFGVSPEDIEEQKALDERTDCQKYLDPALILQYAGMALGAAVGAGVFGVGFVAVAAGVAVGCTVSELSPYYSRVQGTMERLVFSRGWD</sequence>
<evidence type="ECO:0000313" key="3">
    <source>
        <dbReference type="EMBL" id="CEL64230.1"/>
    </source>
</evidence>
<evidence type="ECO:0008006" key="4">
    <source>
        <dbReference type="Google" id="ProtNLM"/>
    </source>
</evidence>
<name>A0A0F7U6E3_NEOCL</name>
<dbReference type="AlphaFoldDB" id="A0A0F7U6E3"/>
<proteinExistence type="predicted"/>
<keyword evidence="2" id="KW-1133">Transmembrane helix</keyword>
<organism evidence="3">
    <name type="scientific">Neospora caninum (strain Liverpool)</name>
    <dbReference type="NCBI Taxonomy" id="572307"/>
    <lineage>
        <taxon>Eukaryota</taxon>
        <taxon>Sar</taxon>
        <taxon>Alveolata</taxon>
        <taxon>Apicomplexa</taxon>
        <taxon>Conoidasida</taxon>
        <taxon>Coccidia</taxon>
        <taxon>Eucoccidiorida</taxon>
        <taxon>Eimeriorina</taxon>
        <taxon>Sarcocystidae</taxon>
        <taxon>Neospora</taxon>
    </lineage>
</organism>
<evidence type="ECO:0000256" key="1">
    <source>
        <dbReference type="SAM" id="MobiDB-lite"/>
    </source>
</evidence>
<evidence type="ECO:0000256" key="2">
    <source>
        <dbReference type="SAM" id="Phobius"/>
    </source>
</evidence>
<dbReference type="EMBL" id="LN714474">
    <property type="protein sequence ID" value="CEL64230.1"/>
    <property type="molecule type" value="Genomic_DNA"/>
</dbReference>
<accession>A0A0F7U6E3</accession>